<dbReference type="InterPro" id="IPR050740">
    <property type="entry name" value="Aldehyde_DH_Superfamily"/>
</dbReference>
<dbReference type="PANTHER" id="PTHR43353:SF3">
    <property type="entry name" value="ALDEHYDE DEHYDROGENASE-RELATED"/>
    <property type="match status" value="1"/>
</dbReference>
<dbReference type="PANTHER" id="PTHR43353">
    <property type="entry name" value="SUCCINATE-SEMIALDEHYDE DEHYDROGENASE, MITOCHONDRIAL"/>
    <property type="match status" value="1"/>
</dbReference>
<sequence>MTILGLHYIGGERRAAGTPLFSIDAVTGERHPVGFHEATEAEVAAAALAAHQAFPALRATSPAERAALLETIADEIDALDQAFIAAASRETALPPARLEGERKRTSNQLRMFAATVRRGDFLDVRIDRAQPARQPLPRPDLRQYRVGVGPVAVFGAGNFPLAFSVAGGDTASALAAGCPVVVKAHPGHMVTSEYVANAIERAIARSGAPAGVFNMVFGAAAAGAALVRAPHIKAVGFTGSLAAGRALFDLAQSRPDPIPVFAEMSSVNPVFLMPSALSARGAQIARELAASVTFGCGQLCTNPGLVLGIRSPAFDAFVAELGTALALAEPQPMLGAGIRDNFQRGLAGLREVPGVEVMVSKQADGRIGGHLLKADRSVLFAENRPLEDEVFGPSTVIVALDSEDDFLAFAERMRGQLTATLMADDGDLHHHAALIALLESKVGRLLFNGYPTGVEVSDAIVHGGPYPATTDARGTSVGSAAIERFLRPVCYQNYPDAVLPPALRDRNPWQLPRLVDGVPTRAALQGAHDLEAAA</sequence>
<comment type="caution">
    <text evidence="3">The sequence shown here is derived from an EMBL/GenBank/DDBJ whole genome shotgun (WGS) entry which is preliminary data.</text>
</comment>
<dbReference type="InterPro" id="IPR016161">
    <property type="entry name" value="Ald_DH/histidinol_DH"/>
</dbReference>
<dbReference type="Proteomes" id="UP000253501">
    <property type="component" value="Unassembled WGS sequence"/>
</dbReference>
<name>A0A367P8W1_CUPNE</name>
<dbReference type="InterPro" id="IPR016162">
    <property type="entry name" value="Ald_DH_N"/>
</dbReference>
<dbReference type="InterPro" id="IPR016163">
    <property type="entry name" value="Ald_DH_C"/>
</dbReference>
<evidence type="ECO:0000256" key="1">
    <source>
        <dbReference type="ARBA" id="ARBA00023002"/>
    </source>
</evidence>
<dbReference type="InterPro" id="IPR044151">
    <property type="entry name" value="ALDH_KGSADH"/>
</dbReference>
<dbReference type="AlphaFoldDB" id="A0A367P8W1"/>
<dbReference type="Pfam" id="PF00171">
    <property type="entry name" value="Aldedh"/>
    <property type="match status" value="1"/>
</dbReference>
<dbReference type="InterPro" id="IPR015590">
    <property type="entry name" value="Aldehyde_DH_dom"/>
</dbReference>
<dbReference type="Gene3D" id="3.40.605.10">
    <property type="entry name" value="Aldehyde Dehydrogenase, Chain A, domain 1"/>
    <property type="match status" value="1"/>
</dbReference>
<organism evidence="3 4">
    <name type="scientific">Cupriavidus necator</name>
    <name type="common">Alcaligenes eutrophus</name>
    <name type="synonym">Ralstonia eutropha</name>
    <dbReference type="NCBI Taxonomy" id="106590"/>
    <lineage>
        <taxon>Bacteria</taxon>
        <taxon>Pseudomonadati</taxon>
        <taxon>Pseudomonadota</taxon>
        <taxon>Betaproteobacteria</taxon>
        <taxon>Burkholderiales</taxon>
        <taxon>Burkholderiaceae</taxon>
        <taxon>Cupriavidus</taxon>
    </lineage>
</organism>
<reference evidence="3 4" key="1">
    <citation type="submission" date="2018-04" db="EMBL/GenBank/DDBJ databases">
        <title>Cupriavidus necator CR12 genome sequencing and assembly.</title>
        <authorList>
            <person name="Ben Fekih I."/>
            <person name="Mazhar H.S."/>
            <person name="Bello S.K."/>
            <person name="Rensing C."/>
        </authorList>
    </citation>
    <scope>NUCLEOTIDE SEQUENCE [LARGE SCALE GENOMIC DNA]</scope>
    <source>
        <strain evidence="3 4">CR12</strain>
    </source>
</reference>
<dbReference type="GO" id="GO:0016620">
    <property type="term" value="F:oxidoreductase activity, acting on the aldehyde or oxo group of donors, NAD or NADP as acceptor"/>
    <property type="evidence" value="ECO:0007669"/>
    <property type="project" value="InterPro"/>
</dbReference>
<protein>
    <submittedName>
        <fullName evidence="3">Aldehyde dehydrogenase (NADP(+))</fullName>
    </submittedName>
</protein>
<dbReference type="SUPFAM" id="SSF53720">
    <property type="entry name" value="ALDH-like"/>
    <property type="match status" value="1"/>
</dbReference>
<accession>A0A367P8W1</accession>
<evidence type="ECO:0000313" key="4">
    <source>
        <dbReference type="Proteomes" id="UP000253501"/>
    </source>
</evidence>
<evidence type="ECO:0000259" key="2">
    <source>
        <dbReference type="Pfam" id="PF00171"/>
    </source>
</evidence>
<dbReference type="EMBL" id="QDHA01000103">
    <property type="protein sequence ID" value="RCJ04289.1"/>
    <property type="molecule type" value="Genomic_DNA"/>
</dbReference>
<feature type="domain" description="Aldehyde dehydrogenase" evidence="2">
    <location>
        <begin position="35"/>
        <end position="457"/>
    </location>
</feature>
<keyword evidence="1" id="KW-0560">Oxidoreductase</keyword>
<gene>
    <name evidence="3" type="ORF">DDK22_32815</name>
</gene>
<proteinExistence type="predicted"/>
<dbReference type="Gene3D" id="3.40.309.10">
    <property type="entry name" value="Aldehyde Dehydrogenase, Chain A, domain 2"/>
    <property type="match status" value="1"/>
</dbReference>
<dbReference type="RefSeq" id="WP_114135569.1">
    <property type="nucleotide sequence ID" value="NZ_CP068435.1"/>
</dbReference>
<dbReference type="CDD" id="cd07129">
    <property type="entry name" value="ALDH_KGSADH"/>
    <property type="match status" value="1"/>
</dbReference>
<evidence type="ECO:0000313" key="3">
    <source>
        <dbReference type="EMBL" id="RCJ04289.1"/>
    </source>
</evidence>